<dbReference type="GeneID" id="70245384"/>
<dbReference type="Proteomes" id="UP001201262">
    <property type="component" value="Unassembled WGS sequence"/>
</dbReference>
<sequence length="235" mass="26567">MTSSPLLFRYSNDQVAASDEAKAFSWEAPVPVNAFWDSFKHFAARSFPDNFSDPERNQLPINPNSADDQETKLRPLLQLLQAKLAQEEAATSPPQLLHELDYKRWYGLWQGIYVVQNELDLPEAEKTVRMLVDKRLDKTNDIVPPHMLSDHLVKIGKHKEAEETARLVCAWMDAHPRLGRDSPQAIRLRGIIARAVWLQGASRRVEAEALVGEIRGVVEGMGEGRFAVYQGRRGG</sequence>
<keyword evidence="2" id="KW-1185">Reference proteome</keyword>
<evidence type="ECO:0000313" key="1">
    <source>
        <dbReference type="EMBL" id="KAH8703329.1"/>
    </source>
</evidence>
<organism evidence="1 2">
    <name type="scientific">Talaromyces proteolyticus</name>
    <dbReference type="NCBI Taxonomy" id="1131652"/>
    <lineage>
        <taxon>Eukaryota</taxon>
        <taxon>Fungi</taxon>
        <taxon>Dikarya</taxon>
        <taxon>Ascomycota</taxon>
        <taxon>Pezizomycotina</taxon>
        <taxon>Eurotiomycetes</taxon>
        <taxon>Eurotiomycetidae</taxon>
        <taxon>Eurotiales</taxon>
        <taxon>Trichocomaceae</taxon>
        <taxon>Talaromyces</taxon>
        <taxon>Talaromyces sect. Bacilispori</taxon>
    </lineage>
</organism>
<dbReference type="AlphaFoldDB" id="A0AAD4L2G4"/>
<name>A0AAD4L2G4_9EURO</name>
<reference evidence="1" key="1">
    <citation type="submission" date="2021-12" db="EMBL/GenBank/DDBJ databases">
        <title>Convergent genome expansion in fungi linked to evolution of root-endophyte symbiosis.</title>
        <authorList>
            <consortium name="DOE Joint Genome Institute"/>
            <person name="Ke Y.-H."/>
            <person name="Bonito G."/>
            <person name="Liao H.-L."/>
            <person name="Looney B."/>
            <person name="Rojas-Flechas A."/>
            <person name="Nash J."/>
            <person name="Hameed K."/>
            <person name="Schadt C."/>
            <person name="Martin F."/>
            <person name="Crous P.W."/>
            <person name="Miettinen O."/>
            <person name="Magnuson J.K."/>
            <person name="Labbe J."/>
            <person name="Jacobson D."/>
            <person name="Doktycz M.J."/>
            <person name="Veneault-Fourrey C."/>
            <person name="Kuo A."/>
            <person name="Mondo S."/>
            <person name="Calhoun S."/>
            <person name="Riley R."/>
            <person name="Ohm R."/>
            <person name="LaButti K."/>
            <person name="Andreopoulos B."/>
            <person name="Pangilinan J."/>
            <person name="Nolan M."/>
            <person name="Tritt A."/>
            <person name="Clum A."/>
            <person name="Lipzen A."/>
            <person name="Daum C."/>
            <person name="Barry K."/>
            <person name="Grigoriev I.V."/>
            <person name="Vilgalys R."/>
        </authorList>
    </citation>
    <scope>NUCLEOTIDE SEQUENCE</scope>
    <source>
        <strain evidence="1">PMI_201</strain>
    </source>
</reference>
<comment type="caution">
    <text evidence="1">The sequence shown here is derived from an EMBL/GenBank/DDBJ whole genome shotgun (WGS) entry which is preliminary data.</text>
</comment>
<dbReference type="RefSeq" id="XP_046076347.1">
    <property type="nucleotide sequence ID" value="XM_046215097.1"/>
</dbReference>
<dbReference type="EMBL" id="JAJTJA010000002">
    <property type="protein sequence ID" value="KAH8703329.1"/>
    <property type="molecule type" value="Genomic_DNA"/>
</dbReference>
<proteinExistence type="predicted"/>
<protein>
    <submittedName>
        <fullName evidence="1">Uncharacterized protein</fullName>
    </submittedName>
</protein>
<accession>A0AAD4L2G4</accession>
<evidence type="ECO:0000313" key="2">
    <source>
        <dbReference type="Proteomes" id="UP001201262"/>
    </source>
</evidence>
<gene>
    <name evidence="1" type="ORF">BGW36DRAFT_369179</name>
</gene>